<dbReference type="GO" id="GO:0071555">
    <property type="term" value="P:cell wall organization"/>
    <property type="evidence" value="ECO:0007669"/>
    <property type="project" value="UniProtKB-KW"/>
</dbReference>
<evidence type="ECO:0000256" key="8">
    <source>
        <dbReference type="SAM" id="MobiDB-lite"/>
    </source>
</evidence>
<reference evidence="9" key="1">
    <citation type="submission" date="2009-10" db="EMBL/GenBank/DDBJ databases">
        <title>Diversity of trophic interactions inside an arsenic-rich microbial ecosystem.</title>
        <authorList>
            <person name="Bertin P.N."/>
            <person name="Heinrich-Salmeron A."/>
            <person name="Pelletier E."/>
            <person name="Goulhen-Chollet F."/>
            <person name="Arsene-Ploetze F."/>
            <person name="Gallien S."/>
            <person name="Calteau A."/>
            <person name="Vallenet D."/>
            <person name="Casiot C."/>
            <person name="Chane-Woon-Ming B."/>
            <person name="Giloteaux L."/>
            <person name="Barakat M."/>
            <person name="Bonnefoy V."/>
            <person name="Bruneel O."/>
            <person name="Chandler M."/>
            <person name="Cleiss J."/>
            <person name="Duran R."/>
            <person name="Elbaz-Poulichet F."/>
            <person name="Fonknechten N."/>
            <person name="Lauga B."/>
            <person name="Mornico D."/>
            <person name="Ortet P."/>
            <person name="Schaeffer C."/>
            <person name="Siguier P."/>
            <person name="Alexander Thil Smith A."/>
            <person name="Van Dorsselaer A."/>
            <person name="Weissenbach J."/>
            <person name="Medigue C."/>
            <person name="Le Paslier D."/>
        </authorList>
    </citation>
    <scope>NUCLEOTIDE SEQUENCE</scope>
</reference>
<accession>E6PFF1</accession>
<dbReference type="Pfam" id="PF01427">
    <property type="entry name" value="Peptidase_M15"/>
    <property type="match status" value="1"/>
</dbReference>
<evidence type="ECO:0000256" key="3">
    <source>
        <dbReference type="ARBA" id="ARBA00022801"/>
    </source>
</evidence>
<sequence length="132" mass="15448">MLPPRERGRRVRRLEQTPERSAKRGTLLSQPLEIRTLRTRLYLRTFSHSRGSTVDLTIDGLAMGTPYDYFDPLSRGDAPVPTQARANRMFLAMLMERNGFNPYPAEWWHFTLAREPFPKRSFNFPITAQHSR</sequence>
<gene>
    <name evidence="9" type="ORF">CARN1_1512</name>
</gene>
<feature type="region of interest" description="Disordered" evidence="8">
    <location>
        <begin position="1"/>
        <end position="25"/>
    </location>
</feature>
<comment type="caution">
    <text evidence="9">The sequence shown here is derived from an EMBL/GenBank/DDBJ whole genome shotgun (WGS) entry which is preliminary data.</text>
</comment>
<keyword evidence="5" id="KW-0224">Dipeptidase</keyword>
<protein>
    <recommendedName>
        <fullName evidence="10">D-alanyl-D-alanine dipeptidase</fullName>
    </recommendedName>
</protein>
<dbReference type="Gene3D" id="3.30.1380.10">
    <property type="match status" value="1"/>
</dbReference>
<keyword evidence="2" id="KW-0479">Metal-binding</keyword>
<dbReference type="GO" id="GO:0008237">
    <property type="term" value="F:metallopeptidase activity"/>
    <property type="evidence" value="ECO:0007669"/>
    <property type="project" value="UniProtKB-KW"/>
</dbReference>
<dbReference type="GO" id="GO:0046872">
    <property type="term" value="F:metal ion binding"/>
    <property type="evidence" value="ECO:0007669"/>
    <property type="project" value="UniProtKB-KW"/>
</dbReference>
<name>E6PFF1_9ZZZZ</name>
<keyword evidence="1" id="KW-0645">Protease</keyword>
<keyword evidence="3" id="KW-0378">Hydrolase</keyword>
<keyword evidence="4" id="KW-0862">Zinc</keyword>
<dbReference type="SUPFAM" id="SSF55166">
    <property type="entry name" value="Hedgehog/DD-peptidase"/>
    <property type="match status" value="1"/>
</dbReference>
<dbReference type="AlphaFoldDB" id="E6PFF1"/>
<dbReference type="GO" id="GO:0016805">
    <property type="term" value="F:dipeptidase activity"/>
    <property type="evidence" value="ECO:0007669"/>
    <property type="project" value="UniProtKB-KW"/>
</dbReference>
<dbReference type="InterPro" id="IPR000755">
    <property type="entry name" value="A_A_dipeptidase"/>
</dbReference>
<evidence type="ECO:0008006" key="10">
    <source>
        <dbReference type="Google" id="ProtNLM"/>
    </source>
</evidence>
<keyword evidence="6" id="KW-0482">Metalloprotease</keyword>
<proteinExistence type="predicted"/>
<organism evidence="9">
    <name type="scientific">mine drainage metagenome</name>
    <dbReference type="NCBI Taxonomy" id="410659"/>
    <lineage>
        <taxon>unclassified sequences</taxon>
        <taxon>metagenomes</taxon>
        <taxon>ecological metagenomes</taxon>
    </lineage>
</organism>
<evidence type="ECO:0000256" key="1">
    <source>
        <dbReference type="ARBA" id="ARBA00022670"/>
    </source>
</evidence>
<dbReference type="InterPro" id="IPR009045">
    <property type="entry name" value="Zn_M74/Hedgehog-like"/>
</dbReference>
<dbReference type="GO" id="GO:0006508">
    <property type="term" value="P:proteolysis"/>
    <property type="evidence" value="ECO:0007669"/>
    <property type="project" value="UniProtKB-KW"/>
</dbReference>
<dbReference type="EMBL" id="CABL01000006">
    <property type="protein sequence ID" value="CBH75187.1"/>
    <property type="molecule type" value="Genomic_DNA"/>
</dbReference>
<evidence type="ECO:0000256" key="5">
    <source>
        <dbReference type="ARBA" id="ARBA00022997"/>
    </source>
</evidence>
<evidence type="ECO:0000256" key="4">
    <source>
        <dbReference type="ARBA" id="ARBA00022833"/>
    </source>
</evidence>
<evidence type="ECO:0000256" key="2">
    <source>
        <dbReference type="ARBA" id="ARBA00022723"/>
    </source>
</evidence>
<evidence type="ECO:0000313" key="9">
    <source>
        <dbReference type="EMBL" id="CBH75187.1"/>
    </source>
</evidence>
<dbReference type="PANTHER" id="PTHR43126">
    <property type="entry name" value="D-ALANYL-D-ALANINE DIPEPTIDASE"/>
    <property type="match status" value="1"/>
</dbReference>
<dbReference type="PANTHER" id="PTHR43126:SF1">
    <property type="entry name" value="D-ALANYL-D-ALANINE DIPEPTIDASE"/>
    <property type="match status" value="1"/>
</dbReference>
<feature type="compositionally biased region" description="Basic and acidic residues" evidence="8">
    <location>
        <begin position="13"/>
        <end position="22"/>
    </location>
</feature>
<keyword evidence="7" id="KW-0961">Cell wall biogenesis/degradation</keyword>
<evidence type="ECO:0000256" key="7">
    <source>
        <dbReference type="ARBA" id="ARBA00023316"/>
    </source>
</evidence>
<evidence type="ECO:0000256" key="6">
    <source>
        <dbReference type="ARBA" id="ARBA00023049"/>
    </source>
</evidence>